<organism evidence="6 7">
    <name type="scientific">Perilla frutescens var. hirtella</name>
    <name type="common">Perilla citriodora</name>
    <name type="synonym">Perilla setoyensis</name>
    <dbReference type="NCBI Taxonomy" id="608512"/>
    <lineage>
        <taxon>Eukaryota</taxon>
        <taxon>Viridiplantae</taxon>
        <taxon>Streptophyta</taxon>
        <taxon>Embryophyta</taxon>
        <taxon>Tracheophyta</taxon>
        <taxon>Spermatophyta</taxon>
        <taxon>Magnoliopsida</taxon>
        <taxon>eudicotyledons</taxon>
        <taxon>Gunneridae</taxon>
        <taxon>Pentapetalae</taxon>
        <taxon>asterids</taxon>
        <taxon>lamiids</taxon>
        <taxon>Lamiales</taxon>
        <taxon>Lamiaceae</taxon>
        <taxon>Nepetoideae</taxon>
        <taxon>Elsholtzieae</taxon>
        <taxon>Perilla</taxon>
    </lineage>
</organism>
<feature type="domain" description="BHLH" evidence="5">
    <location>
        <begin position="248"/>
        <end position="297"/>
    </location>
</feature>
<comment type="caution">
    <text evidence="6">The sequence shown here is derived from an EMBL/GenBank/DDBJ whole genome shotgun (WGS) entry which is preliminary data.</text>
</comment>
<keyword evidence="7" id="KW-1185">Reference proteome</keyword>
<gene>
    <name evidence="6" type="ORF">C2S53_001474</name>
</gene>
<dbReference type="PROSITE" id="PS50888">
    <property type="entry name" value="BHLH"/>
    <property type="match status" value="1"/>
</dbReference>
<dbReference type="Gene3D" id="4.10.280.10">
    <property type="entry name" value="Helix-loop-helix DNA-binding domain"/>
    <property type="match status" value="1"/>
</dbReference>
<evidence type="ECO:0000256" key="1">
    <source>
        <dbReference type="ARBA" id="ARBA00004123"/>
    </source>
</evidence>
<evidence type="ECO:0000256" key="2">
    <source>
        <dbReference type="ARBA" id="ARBA00023015"/>
    </source>
</evidence>
<dbReference type="CDD" id="cd11393">
    <property type="entry name" value="bHLH_AtbHLH_like"/>
    <property type="match status" value="1"/>
</dbReference>
<dbReference type="InterPro" id="IPR045239">
    <property type="entry name" value="bHLH95_bHLH"/>
</dbReference>
<dbReference type="InterPro" id="IPR036638">
    <property type="entry name" value="HLH_DNA-bd_sf"/>
</dbReference>
<dbReference type="GO" id="GO:0005634">
    <property type="term" value="C:nucleus"/>
    <property type="evidence" value="ECO:0007669"/>
    <property type="project" value="UniProtKB-SubCell"/>
</dbReference>
<accession>A0AAD4J2K9</accession>
<evidence type="ECO:0000313" key="7">
    <source>
        <dbReference type="Proteomes" id="UP001190926"/>
    </source>
</evidence>
<keyword evidence="3" id="KW-0804">Transcription</keyword>
<evidence type="ECO:0000256" key="4">
    <source>
        <dbReference type="ARBA" id="ARBA00023242"/>
    </source>
</evidence>
<dbReference type="GO" id="GO:0046983">
    <property type="term" value="F:protein dimerization activity"/>
    <property type="evidence" value="ECO:0007669"/>
    <property type="project" value="InterPro"/>
</dbReference>
<dbReference type="AlphaFoldDB" id="A0AAD4J2K9"/>
<evidence type="ECO:0000259" key="5">
    <source>
        <dbReference type="PROSITE" id="PS50888"/>
    </source>
</evidence>
<sequence>MSTEQTNNVAPATTVRIGAFNVPVNHADKPEKFNGVISTIQLIRLLQCAAVSYHARNSTGARTPLILATTTSPTLTLSPSKFLEINLACNMEEQNHRSYLQGLPLENDWIANNASGLPTNFDSDQPCIMAQGNGVHLGPVPVHQWMHYQPTPENYVQFLDETVYPEMQKQMSYNISAQLPTLGLPNPYQLEEYMRPHDGGDFVTTVTGLEQLGFQKQKWNEECSYDFETYSQSAVAGSKELSKVKRKRSRQRAYSTDRYRRLRISHGLDALQELVPHPEGAGQGALLDGVIDHIKYLQYQMKDLCQNRLGGESTSNSVIFLEEHGHYFVQDQMLNGPLEEMIGKLIDVYPSAATELLQSRGLIVLPMNFAEGLLESTDMLDMQEQGGRWHLWMPARATRAIASDIIDGH</sequence>
<keyword evidence="2" id="KW-0805">Transcription regulation</keyword>
<dbReference type="SUPFAM" id="SSF47459">
    <property type="entry name" value="HLH, helix-loop-helix DNA-binding domain"/>
    <property type="match status" value="1"/>
</dbReference>
<proteinExistence type="predicted"/>
<keyword evidence="4" id="KW-0539">Nucleus</keyword>
<dbReference type="InterPro" id="IPR011598">
    <property type="entry name" value="bHLH_dom"/>
</dbReference>
<reference evidence="6 7" key="1">
    <citation type="journal article" date="2021" name="Nat. Commun.">
        <title>Incipient diploidization of the medicinal plant Perilla within 10,000 years.</title>
        <authorList>
            <person name="Zhang Y."/>
            <person name="Shen Q."/>
            <person name="Leng L."/>
            <person name="Zhang D."/>
            <person name="Chen S."/>
            <person name="Shi Y."/>
            <person name="Ning Z."/>
            <person name="Chen S."/>
        </authorList>
    </citation>
    <scope>NUCLEOTIDE SEQUENCE [LARGE SCALE GENOMIC DNA]</scope>
    <source>
        <strain evidence="7">cv. PC099</strain>
    </source>
</reference>
<evidence type="ECO:0000313" key="6">
    <source>
        <dbReference type="EMBL" id="KAH6826037.1"/>
    </source>
</evidence>
<evidence type="ECO:0000256" key="3">
    <source>
        <dbReference type="ARBA" id="ARBA00023163"/>
    </source>
</evidence>
<dbReference type="Proteomes" id="UP001190926">
    <property type="component" value="Unassembled WGS sequence"/>
</dbReference>
<comment type="subcellular location">
    <subcellularLocation>
        <location evidence="1">Nucleus</location>
    </subcellularLocation>
</comment>
<protein>
    <recommendedName>
        <fullName evidence="5">BHLH domain-containing protein</fullName>
    </recommendedName>
</protein>
<name>A0AAD4J2K9_PERFH</name>
<dbReference type="EMBL" id="SDAM02000167">
    <property type="protein sequence ID" value="KAH6826037.1"/>
    <property type="molecule type" value="Genomic_DNA"/>
</dbReference>